<keyword evidence="3" id="KW-1185">Reference proteome</keyword>
<keyword evidence="1" id="KW-0175">Coiled coil</keyword>
<feature type="coiled-coil region" evidence="1">
    <location>
        <begin position="42"/>
        <end position="97"/>
    </location>
</feature>
<proteinExistence type="predicted"/>
<comment type="caution">
    <text evidence="2">The sequence shown here is derived from an EMBL/GenBank/DDBJ whole genome shotgun (WGS) entry which is preliminary data.</text>
</comment>
<gene>
    <name evidence="2" type="ORF">C2845_PM09G15080</name>
</gene>
<organism evidence="2 3">
    <name type="scientific">Panicum miliaceum</name>
    <name type="common">Proso millet</name>
    <name type="synonym">Broomcorn millet</name>
    <dbReference type="NCBI Taxonomy" id="4540"/>
    <lineage>
        <taxon>Eukaryota</taxon>
        <taxon>Viridiplantae</taxon>
        <taxon>Streptophyta</taxon>
        <taxon>Embryophyta</taxon>
        <taxon>Tracheophyta</taxon>
        <taxon>Spermatophyta</taxon>
        <taxon>Magnoliopsida</taxon>
        <taxon>Liliopsida</taxon>
        <taxon>Poales</taxon>
        <taxon>Poaceae</taxon>
        <taxon>PACMAD clade</taxon>
        <taxon>Panicoideae</taxon>
        <taxon>Panicodae</taxon>
        <taxon>Paniceae</taxon>
        <taxon>Panicinae</taxon>
        <taxon>Panicum</taxon>
        <taxon>Panicum sect. Panicum</taxon>
    </lineage>
</organism>
<evidence type="ECO:0000313" key="3">
    <source>
        <dbReference type="Proteomes" id="UP000275267"/>
    </source>
</evidence>
<dbReference type="EMBL" id="PQIB02000006">
    <property type="protein sequence ID" value="RLN11539.1"/>
    <property type="molecule type" value="Genomic_DNA"/>
</dbReference>
<accession>A0A3L6RYN9</accession>
<name>A0A3L6RYN9_PANMI</name>
<sequence>MEKQPATPTEGGQPNRATQVVADVLDKNIKNNHFLPNMAVMIAKCRSSLQTAQAQLEAERRTHSELQSTINNQHEAMDGLSKQMQEIEQARIKDQEEHWKKRAKLEARLELFASPKSTKLSNMVDQNLAVELDVPLKPLFLLSMVLDLFVVSGLKYWAVSAAGWKTYM</sequence>
<dbReference type="OrthoDB" id="672329at2759"/>
<protein>
    <submittedName>
        <fullName evidence="2">Uncharacterized protein</fullName>
    </submittedName>
</protein>
<evidence type="ECO:0000256" key="1">
    <source>
        <dbReference type="SAM" id="Coils"/>
    </source>
</evidence>
<dbReference type="AlphaFoldDB" id="A0A3L6RYN9"/>
<dbReference type="Proteomes" id="UP000275267">
    <property type="component" value="Unassembled WGS sequence"/>
</dbReference>
<evidence type="ECO:0000313" key="2">
    <source>
        <dbReference type="EMBL" id="RLN11539.1"/>
    </source>
</evidence>
<reference evidence="3" key="1">
    <citation type="journal article" date="2019" name="Nat. Commun.">
        <title>The genome of broomcorn millet.</title>
        <authorList>
            <person name="Zou C."/>
            <person name="Miki D."/>
            <person name="Li D."/>
            <person name="Tang Q."/>
            <person name="Xiao L."/>
            <person name="Rajput S."/>
            <person name="Deng P."/>
            <person name="Jia W."/>
            <person name="Huang R."/>
            <person name="Zhang M."/>
            <person name="Sun Y."/>
            <person name="Hu J."/>
            <person name="Fu X."/>
            <person name="Schnable P.S."/>
            <person name="Li F."/>
            <person name="Zhang H."/>
            <person name="Feng B."/>
            <person name="Zhu X."/>
            <person name="Liu R."/>
            <person name="Schnable J.C."/>
            <person name="Zhu J.-K."/>
            <person name="Zhang H."/>
        </authorList>
    </citation>
    <scope>NUCLEOTIDE SEQUENCE [LARGE SCALE GENOMIC DNA]</scope>
</reference>